<evidence type="ECO:0000256" key="1">
    <source>
        <dbReference type="ARBA" id="ARBA00022448"/>
    </source>
</evidence>
<evidence type="ECO:0000256" key="2">
    <source>
        <dbReference type="ARBA" id="ARBA00022741"/>
    </source>
</evidence>
<feature type="domain" description="ABC transporter" evidence="4">
    <location>
        <begin position="2"/>
        <end position="245"/>
    </location>
</feature>
<keyword evidence="3 5" id="KW-0067">ATP-binding</keyword>
<evidence type="ECO:0000313" key="6">
    <source>
        <dbReference type="Proteomes" id="UP001196301"/>
    </source>
</evidence>
<sequence length="253" mass="27952">MIEVKGVHKSYSKIGGGFFKKDKLHVLRGIDFEIEEGQCVGLIGESGSGKSTLSRLILGLEKPNEGTITIEGKPVKSWIKENPGKMTVVFQDYTSSANPKFTIKQVVAEPLIALRKTENLDKVVVELLEKVGLSANLVDRYPHELSGGQLQRVCIARAIATNPKILVLDEAISALDVSIQAQVLDLLKDLKNELDMTYLFIAHDLQAVANLCDEVLFLYQGNIVEKISSDRLAFAQNEYAQRLLNSVIPFSIK</sequence>
<dbReference type="GO" id="GO:0005524">
    <property type="term" value="F:ATP binding"/>
    <property type="evidence" value="ECO:0007669"/>
    <property type="project" value="UniProtKB-KW"/>
</dbReference>
<keyword evidence="6" id="KW-1185">Reference proteome</keyword>
<dbReference type="InterPro" id="IPR017871">
    <property type="entry name" value="ABC_transporter-like_CS"/>
</dbReference>
<dbReference type="PROSITE" id="PS50893">
    <property type="entry name" value="ABC_TRANSPORTER_2"/>
    <property type="match status" value="1"/>
</dbReference>
<dbReference type="EMBL" id="JAHLOQ010000020">
    <property type="protein sequence ID" value="MBU5336422.1"/>
    <property type="molecule type" value="Genomic_DNA"/>
</dbReference>
<keyword evidence="1" id="KW-0813">Transport</keyword>
<gene>
    <name evidence="5" type="ORF">KQI20_08225</name>
</gene>
<comment type="caution">
    <text evidence="5">The sequence shown here is derived from an EMBL/GenBank/DDBJ whole genome shotgun (WGS) entry which is preliminary data.</text>
</comment>
<name>A0ABS6DYV1_9FIRM</name>
<evidence type="ECO:0000259" key="4">
    <source>
        <dbReference type="PROSITE" id="PS50893"/>
    </source>
</evidence>
<dbReference type="InterPro" id="IPR003593">
    <property type="entry name" value="AAA+_ATPase"/>
</dbReference>
<organism evidence="5 6">
    <name type="scientific">Intestinibacter bartlettii</name>
    <dbReference type="NCBI Taxonomy" id="261299"/>
    <lineage>
        <taxon>Bacteria</taxon>
        <taxon>Bacillati</taxon>
        <taxon>Bacillota</taxon>
        <taxon>Clostridia</taxon>
        <taxon>Peptostreptococcales</taxon>
        <taxon>Peptostreptococcaceae</taxon>
        <taxon>Intestinibacter</taxon>
    </lineage>
</organism>
<dbReference type="RefSeq" id="WP_216569562.1">
    <property type="nucleotide sequence ID" value="NZ_JAHLOQ010000020.1"/>
</dbReference>
<accession>A0ABS6DYV1</accession>
<dbReference type="CDD" id="cd03257">
    <property type="entry name" value="ABC_NikE_OppD_transporters"/>
    <property type="match status" value="1"/>
</dbReference>
<dbReference type="Pfam" id="PF00005">
    <property type="entry name" value="ABC_tran"/>
    <property type="match status" value="1"/>
</dbReference>
<protein>
    <submittedName>
        <fullName evidence="5">Dipeptide/oligopeptide/nickel ABC transporter ATP-binding protein</fullName>
    </submittedName>
</protein>
<dbReference type="PANTHER" id="PTHR43776">
    <property type="entry name" value="TRANSPORT ATP-BINDING PROTEIN"/>
    <property type="match status" value="1"/>
</dbReference>
<reference evidence="5 6" key="1">
    <citation type="submission" date="2021-06" db="EMBL/GenBank/DDBJ databases">
        <authorList>
            <person name="Sun Q."/>
            <person name="Li D."/>
        </authorList>
    </citation>
    <scope>NUCLEOTIDE SEQUENCE [LARGE SCALE GENOMIC DNA]</scope>
    <source>
        <strain evidence="5 6">N19</strain>
    </source>
</reference>
<keyword evidence="2" id="KW-0547">Nucleotide-binding</keyword>
<proteinExistence type="predicted"/>
<dbReference type="InterPro" id="IPR050319">
    <property type="entry name" value="ABC_transp_ATP-bind"/>
</dbReference>
<dbReference type="InterPro" id="IPR003439">
    <property type="entry name" value="ABC_transporter-like_ATP-bd"/>
</dbReference>
<dbReference type="PROSITE" id="PS00211">
    <property type="entry name" value="ABC_TRANSPORTER_1"/>
    <property type="match status" value="1"/>
</dbReference>
<evidence type="ECO:0000313" key="5">
    <source>
        <dbReference type="EMBL" id="MBU5336422.1"/>
    </source>
</evidence>
<dbReference type="Proteomes" id="UP001196301">
    <property type="component" value="Unassembled WGS sequence"/>
</dbReference>
<evidence type="ECO:0000256" key="3">
    <source>
        <dbReference type="ARBA" id="ARBA00022840"/>
    </source>
</evidence>
<dbReference type="SMART" id="SM00382">
    <property type="entry name" value="AAA"/>
    <property type="match status" value="1"/>
</dbReference>